<name>S7RU31_GLOTA</name>
<reference evidence="1 2" key="1">
    <citation type="journal article" date="2012" name="Science">
        <title>The Paleozoic origin of enzymatic lignin decomposition reconstructed from 31 fungal genomes.</title>
        <authorList>
            <person name="Floudas D."/>
            <person name="Binder M."/>
            <person name="Riley R."/>
            <person name="Barry K."/>
            <person name="Blanchette R.A."/>
            <person name="Henrissat B."/>
            <person name="Martinez A.T."/>
            <person name="Otillar R."/>
            <person name="Spatafora J.W."/>
            <person name="Yadav J.S."/>
            <person name="Aerts A."/>
            <person name="Benoit I."/>
            <person name="Boyd A."/>
            <person name="Carlson A."/>
            <person name="Copeland A."/>
            <person name="Coutinho P.M."/>
            <person name="de Vries R.P."/>
            <person name="Ferreira P."/>
            <person name="Findley K."/>
            <person name="Foster B."/>
            <person name="Gaskell J."/>
            <person name="Glotzer D."/>
            <person name="Gorecki P."/>
            <person name="Heitman J."/>
            <person name="Hesse C."/>
            <person name="Hori C."/>
            <person name="Igarashi K."/>
            <person name="Jurgens J.A."/>
            <person name="Kallen N."/>
            <person name="Kersten P."/>
            <person name="Kohler A."/>
            <person name="Kuees U."/>
            <person name="Kumar T.K.A."/>
            <person name="Kuo A."/>
            <person name="LaButti K."/>
            <person name="Larrondo L.F."/>
            <person name="Lindquist E."/>
            <person name="Ling A."/>
            <person name="Lombard V."/>
            <person name="Lucas S."/>
            <person name="Lundell T."/>
            <person name="Martin R."/>
            <person name="McLaughlin D.J."/>
            <person name="Morgenstern I."/>
            <person name="Morin E."/>
            <person name="Murat C."/>
            <person name="Nagy L.G."/>
            <person name="Nolan M."/>
            <person name="Ohm R.A."/>
            <person name="Patyshakuliyeva A."/>
            <person name="Rokas A."/>
            <person name="Ruiz-Duenas F.J."/>
            <person name="Sabat G."/>
            <person name="Salamov A."/>
            <person name="Samejima M."/>
            <person name="Schmutz J."/>
            <person name="Slot J.C."/>
            <person name="St John F."/>
            <person name="Stenlid J."/>
            <person name="Sun H."/>
            <person name="Sun S."/>
            <person name="Syed K."/>
            <person name="Tsang A."/>
            <person name="Wiebenga A."/>
            <person name="Young D."/>
            <person name="Pisabarro A."/>
            <person name="Eastwood D.C."/>
            <person name="Martin F."/>
            <person name="Cullen D."/>
            <person name="Grigoriev I.V."/>
            <person name="Hibbett D.S."/>
        </authorList>
    </citation>
    <scope>NUCLEOTIDE SEQUENCE [LARGE SCALE GENOMIC DNA]</scope>
    <source>
        <strain evidence="1 2">ATCC 11539</strain>
    </source>
</reference>
<protein>
    <submittedName>
        <fullName evidence="1">Uncharacterized protein</fullName>
    </submittedName>
</protein>
<dbReference type="RefSeq" id="XP_007864845.1">
    <property type="nucleotide sequence ID" value="XM_007866654.1"/>
</dbReference>
<dbReference type="EMBL" id="KB469300">
    <property type="protein sequence ID" value="EPQ56679.1"/>
    <property type="molecule type" value="Genomic_DNA"/>
</dbReference>
<dbReference type="OrthoDB" id="3270311at2759"/>
<evidence type="ECO:0000313" key="2">
    <source>
        <dbReference type="Proteomes" id="UP000030669"/>
    </source>
</evidence>
<accession>S7RU31</accession>
<dbReference type="KEGG" id="gtr:GLOTRDRAFT_40518"/>
<proteinExistence type="predicted"/>
<dbReference type="HOGENOM" id="CLU_135144_0_0_1"/>
<dbReference type="AlphaFoldDB" id="S7RU31"/>
<dbReference type="Proteomes" id="UP000030669">
    <property type="component" value="Unassembled WGS sequence"/>
</dbReference>
<dbReference type="GeneID" id="19305985"/>
<dbReference type="eggNOG" id="ENOG502SQQ4">
    <property type="taxonomic scope" value="Eukaryota"/>
</dbReference>
<dbReference type="OMA" id="HDTHAQL"/>
<keyword evidence="2" id="KW-1185">Reference proteome</keyword>
<sequence length="168" mass="18358">MSAAPQKPRGSYGSNVLWAHLLRKDTSLMPQPSLSSNSIGPITPTDKTGTSMRILLHDTQATLEKFSARVDKLTSGVEETKREMVTMKTLFGEEHDKVVEHTVSLVNRCQTTLQSSIGAPAQAVKVQEILDDLSSKGAKLESLDKKLELLQMVRSYPLLASLVIGGRI</sequence>
<gene>
    <name evidence="1" type="ORF">GLOTRDRAFT_40518</name>
</gene>
<organism evidence="1 2">
    <name type="scientific">Gloeophyllum trabeum (strain ATCC 11539 / FP-39264 / Madison 617)</name>
    <name type="common">Brown rot fungus</name>
    <dbReference type="NCBI Taxonomy" id="670483"/>
    <lineage>
        <taxon>Eukaryota</taxon>
        <taxon>Fungi</taxon>
        <taxon>Dikarya</taxon>
        <taxon>Basidiomycota</taxon>
        <taxon>Agaricomycotina</taxon>
        <taxon>Agaricomycetes</taxon>
        <taxon>Gloeophyllales</taxon>
        <taxon>Gloeophyllaceae</taxon>
        <taxon>Gloeophyllum</taxon>
    </lineage>
</organism>
<evidence type="ECO:0000313" key="1">
    <source>
        <dbReference type="EMBL" id="EPQ56679.1"/>
    </source>
</evidence>